<evidence type="ECO:0000259" key="1">
    <source>
        <dbReference type="PROSITE" id="PS50043"/>
    </source>
</evidence>
<protein>
    <submittedName>
        <fullName evidence="2">Response regulator transcription factor</fullName>
    </submittedName>
</protein>
<dbReference type="SUPFAM" id="SSF46894">
    <property type="entry name" value="C-terminal effector domain of the bipartite response regulators"/>
    <property type="match status" value="1"/>
</dbReference>
<dbReference type="GO" id="GO:0003677">
    <property type="term" value="F:DNA binding"/>
    <property type="evidence" value="ECO:0007669"/>
    <property type="project" value="InterPro"/>
</dbReference>
<name>A0A7H8NF26_9ACTN</name>
<keyword evidence="3" id="KW-1185">Reference proteome</keyword>
<dbReference type="GO" id="GO:0006355">
    <property type="term" value="P:regulation of DNA-templated transcription"/>
    <property type="evidence" value="ECO:0007669"/>
    <property type="project" value="InterPro"/>
</dbReference>
<dbReference type="InterPro" id="IPR000792">
    <property type="entry name" value="Tscrpt_reg_LuxR_C"/>
</dbReference>
<dbReference type="InterPro" id="IPR016032">
    <property type="entry name" value="Sig_transdc_resp-reg_C-effctor"/>
</dbReference>
<organism evidence="2 3">
    <name type="scientific">Streptomyces buecherae</name>
    <dbReference type="NCBI Taxonomy" id="2763006"/>
    <lineage>
        <taxon>Bacteria</taxon>
        <taxon>Bacillati</taxon>
        <taxon>Actinomycetota</taxon>
        <taxon>Actinomycetes</taxon>
        <taxon>Kitasatosporales</taxon>
        <taxon>Streptomycetaceae</taxon>
        <taxon>Streptomyces</taxon>
    </lineage>
</organism>
<dbReference type="InterPro" id="IPR036388">
    <property type="entry name" value="WH-like_DNA-bd_sf"/>
</dbReference>
<dbReference type="InterPro" id="IPR051797">
    <property type="entry name" value="TrmB-like"/>
</dbReference>
<dbReference type="AlphaFoldDB" id="A0A7H8NF26"/>
<dbReference type="Proteomes" id="UP000509303">
    <property type="component" value="Chromosome"/>
</dbReference>
<dbReference type="SMART" id="SM00421">
    <property type="entry name" value="HTH_LUXR"/>
    <property type="match status" value="1"/>
</dbReference>
<accession>A0A7H8NF26</accession>
<feature type="domain" description="HTH luxR-type" evidence="1">
    <location>
        <begin position="260"/>
        <end position="325"/>
    </location>
</feature>
<gene>
    <name evidence="2" type="ORF">HUT08_29870</name>
</gene>
<dbReference type="PANTHER" id="PTHR34293:SF1">
    <property type="entry name" value="HTH-TYPE TRANSCRIPTIONAL REGULATOR TRMBL2"/>
    <property type="match status" value="1"/>
</dbReference>
<dbReference type="Gene3D" id="1.10.10.10">
    <property type="entry name" value="Winged helix-like DNA-binding domain superfamily/Winged helix DNA-binding domain"/>
    <property type="match status" value="2"/>
</dbReference>
<sequence>MLDSIGLSLPAERLYRAMLAYPDEGVTQLALRLRCSEQEVRDSLSELSALAVVQPSPNEHSGFHAVPPEAAMELLLARQHAELAAQQHRVEASRAAAAQLIAECSALRPRGDSGGSEIVHGADAIRARLAQLGAEAENEVTTLAPGGAHTPEDLEASRGPNATLLDRGVRMRTIYLSSVRNHQPTLDHVSWLHGRGGKVRTTPTLPLRMIILDGRKAVLPLNPADARAGAVILDGQSTLTALCALFESLWAAALPLGDPAPPRGTALPTQESETLRLLAMGLTDEAIAKRLGVSPRTARRIAADLMERLDARSRFEAGVHAVQDGWLPATR</sequence>
<dbReference type="PROSITE" id="PS50043">
    <property type="entry name" value="HTH_LUXR_2"/>
    <property type="match status" value="1"/>
</dbReference>
<dbReference type="RefSeq" id="WP_176164764.1">
    <property type="nucleotide sequence ID" value="NZ_CP054929.1"/>
</dbReference>
<dbReference type="PANTHER" id="PTHR34293">
    <property type="entry name" value="HTH-TYPE TRANSCRIPTIONAL REGULATOR TRMBL2"/>
    <property type="match status" value="1"/>
</dbReference>
<proteinExistence type="predicted"/>
<evidence type="ECO:0000313" key="3">
    <source>
        <dbReference type="Proteomes" id="UP000509303"/>
    </source>
</evidence>
<dbReference type="Pfam" id="PF00196">
    <property type="entry name" value="GerE"/>
    <property type="match status" value="1"/>
</dbReference>
<evidence type="ECO:0000313" key="2">
    <source>
        <dbReference type="EMBL" id="QKW53054.1"/>
    </source>
</evidence>
<dbReference type="CDD" id="cd06170">
    <property type="entry name" value="LuxR_C_like"/>
    <property type="match status" value="1"/>
</dbReference>
<dbReference type="EMBL" id="CP054929">
    <property type="protein sequence ID" value="QKW53054.1"/>
    <property type="molecule type" value="Genomic_DNA"/>
</dbReference>
<reference evidence="2 3" key="1">
    <citation type="submission" date="2020-06" db="EMBL/GenBank/DDBJ databases">
        <title>Genome mining for natural products.</title>
        <authorList>
            <person name="Zhang B."/>
            <person name="Shi J."/>
            <person name="Ge H."/>
        </authorList>
    </citation>
    <scope>NUCLEOTIDE SEQUENCE [LARGE SCALE GENOMIC DNA]</scope>
    <source>
        <strain evidence="2 3">NA00687</strain>
    </source>
</reference>